<evidence type="ECO:0000313" key="2">
    <source>
        <dbReference type="Proteomes" id="UP000270342"/>
    </source>
</evidence>
<gene>
    <name evidence="1" type="ORF">D7S86_16250</name>
</gene>
<comment type="caution">
    <text evidence="1">The sequence shown here is derived from an EMBL/GenBank/DDBJ whole genome shotgun (WGS) entry which is preliminary data.</text>
</comment>
<organism evidence="1 2">
    <name type="scientific">Pararobbsia silviterrae</name>
    <dbReference type="NCBI Taxonomy" id="1792498"/>
    <lineage>
        <taxon>Bacteria</taxon>
        <taxon>Pseudomonadati</taxon>
        <taxon>Pseudomonadota</taxon>
        <taxon>Betaproteobacteria</taxon>
        <taxon>Burkholderiales</taxon>
        <taxon>Burkholderiaceae</taxon>
        <taxon>Pararobbsia</taxon>
    </lineage>
</organism>
<evidence type="ECO:0000313" key="1">
    <source>
        <dbReference type="EMBL" id="RKP53281.1"/>
    </source>
</evidence>
<sequence>MTAAGFRAVAHAQRENLDALTLQSNLVARVNSCAVRTKLERASEFLMADSNPRDIDICNDGNEWTSK</sequence>
<dbReference type="AlphaFoldDB" id="A0A494XUB8"/>
<protein>
    <submittedName>
        <fullName evidence="1">Uncharacterized protein</fullName>
    </submittedName>
</protein>
<name>A0A494XUB8_9BURK</name>
<dbReference type="EMBL" id="RBZU01000007">
    <property type="protein sequence ID" value="RKP53281.1"/>
    <property type="molecule type" value="Genomic_DNA"/>
</dbReference>
<dbReference type="Proteomes" id="UP000270342">
    <property type="component" value="Unassembled WGS sequence"/>
</dbReference>
<keyword evidence="2" id="KW-1185">Reference proteome</keyword>
<accession>A0A494XUB8</accession>
<proteinExistence type="predicted"/>
<reference evidence="1 2" key="1">
    <citation type="submission" date="2018-10" db="EMBL/GenBank/DDBJ databases">
        <title>Robbsia sp. DHC34, isolated from soil.</title>
        <authorList>
            <person name="Gao Z.-H."/>
            <person name="Qiu L.-H."/>
        </authorList>
    </citation>
    <scope>NUCLEOTIDE SEQUENCE [LARGE SCALE GENOMIC DNA]</scope>
    <source>
        <strain evidence="1 2">DHC34</strain>
    </source>
</reference>